<proteinExistence type="predicted"/>
<dbReference type="Pfam" id="PF04973">
    <property type="entry name" value="NMN_transporter"/>
    <property type="match status" value="1"/>
</dbReference>
<keyword evidence="2 5" id="KW-0812">Transmembrane</keyword>
<keyword evidence="3 5" id="KW-1133">Transmembrane helix</keyword>
<sequence>MQYLAGFIELLAKIVVGRKCRWGFVIHLIGSLLWTIVALTAPMYGLLIITIPATFVNIYNYFRWKKEDEE</sequence>
<organism evidence="6">
    <name type="scientific">marine sediment metagenome</name>
    <dbReference type="NCBI Taxonomy" id="412755"/>
    <lineage>
        <taxon>unclassified sequences</taxon>
        <taxon>metagenomes</taxon>
        <taxon>ecological metagenomes</taxon>
    </lineage>
</organism>
<dbReference type="GO" id="GO:0016020">
    <property type="term" value="C:membrane"/>
    <property type="evidence" value="ECO:0007669"/>
    <property type="project" value="UniProtKB-SubCell"/>
</dbReference>
<reference evidence="6" key="1">
    <citation type="journal article" date="2015" name="Nature">
        <title>Complex archaea that bridge the gap between prokaryotes and eukaryotes.</title>
        <authorList>
            <person name="Spang A."/>
            <person name="Saw J.H."/>
            <person name="Jorgensen S.L."/>
            <person name="Zaremba-Niedzwiedzka K."/>
            <person name="Martijn J."/>
            <person name="Lind A.E."/>
            <person name="van Eijk R."/>
            <person name="Schleper C."/>
            <person name="Guy L."/>
            <person name="Ettema T.J."/>
        </authorList>
    </citation>
    <scope>NUCLEOTIDE SEQUENCE</scope>
</reference>
<evidence type="ECO:0000313" key="6">
    <source>
        <dbReference type="EMBL" id="KKK92678.1"/>
    </source>
</evidence>
<comment type="caution">
    <text evidence="6">The sequence shown here is derived from an EMBL/GenBank/DDBJ whole genome shotgun (WGS) entry which is preliminary data.</text>
</comment>
<accession>A0A0F8ZFY4</accession>
<evidence type="ECO:0000256" key="3">
    <source>
        <dbReference type="ARBA" id="ARBA00022989"/>
    </source>
</evidence>
<keyword evidence="4 5" id="KW-0472">Membrane</keyword>
<evidence type="ECO:0000256" key="1">
    <source>
        <dbReference type="ARBA" id="ARBA00004141"/>
    </source>
</evidence>
<feature type="transmembrane region" description="Helical" evidence="5">
    <location>
        <begin position="43"/>
        <end position="62"/>
    </location>
</feature>
<dbReference type="AlphaFoldDB" id="A0A0F8ZFY4"/>
<dbReference type="InterPro" id="IPR006419">
    <property type="entry name" value="NMN_transpt_PnuC"/>
</dbReference>
<name>A0A0F8ZFY4_9ZZZZ</name>
<gene>
    <name evidence="6" type="ORF">LCGC14_2700540</name>
</gene>
<comment type="subcellular location">
    <subcellularLocation>
        <location evidence="1">Membrane</location>
        <topology evidence="1">Multi-pass membrane protein</topology>
    </subcellularLocation>
</comment>
<evidence type="ECO:0000256" key="4">
    <source>
        <dbReference type="ARBA" id="ARBA00023136"/>
    </source>
</evidence>
<dbReference type="GO" id="GO:0034257">
    <property type="term" value="F:nicotinamide riboside transmembrane transporter activity"/>
    <property type="evidence" value="ECO:0007669"/>
    <property type="project" value="InterPro"/>
</dbReference>
<feature type="transmembrane region" description="Helical" evidence="5">
    <location>
        <begin position="20"/>
        <end position="37"/>
    </location>
</feature>
<evidence type="ECO:0000256" key="5">
    <source>
        <dbReference type="SAM" id="Phobius"/>
    </source>
</evidence>
<protein>
    <submittedName>
        <fullName evidence="6">Uncharacterized protein</fullName>
    </submittedName>
</protein>
<evidence type="ECO:0000256" key="2">
    <source>
        <dbReference type="ARBA" id="ARBA00022692"/>
    </source>
</evidence>
<dbReference type="EMBL" id="LAZR01048112">
    <property type="protein sequence ID" value="KKK92678.1"/>
    <property type="molecule type" value="Genomic_DNA"/>
</dbReference>